<comment type="caution">
    <text evidence="3">The sequence shown here is derived from an EMBL/GenBank/DDBJ whole genome shotgun (WGS) entry which is preliminary data.</text>
</comment>
<dbReference type="EMBL" id="PYGF01000005">
    <property type="protein sequence ID" value="PSL04346.1"/>
    <property type="molecule type" value="Genomic_DNA"/>
</dbReference>
<reference evidence="3 4" key="1">
    <citation type="submission" date="2018-03" db="EMBL/GenBank/DDBJ databases">
        <title>Genomic Encyclopedia of Archaeal and Bacterial Type Strains, Phase II (KMG-II): from individual species to whole genera.</title>
        <authorList>
            <person name="Goeker M."/>
        </authorList>
    </citation>
    <scope>NUCLEOTIDE SEQUENCE [LARGE SCALE GENOMIC DNA]</scope>
    <source>
        <strain evidence="3 4">DSM 28057</strain>
    </source>
</reference>
<name>A0A2P8E4F0_9BACT</name>
<comment type="caution">
    <text evidence="1">Lacks conserved residue(s) required for the propagation of feature annotation.</text>
</comment>
<gene>
    <name evidence="3" type="ORF">CLV48_10587</name>
</gene>
<sequence length="80" mass="9430">MVIFFPKNIETAKTIRKTRDIPFVYLTANSDEATFQKAKETHPYAFISKPFNKLNLEINNKVILIGKLYKEERIKSIRRV</sequence>
<dbReference type="PROSITE" id="PS50110">
    <property type="entry name" value="RESPONSE_REGULATORY"/>
    <property type="match status" value="1"/>
</dbReference>
<evidence type="ECO:0000256" key="1">
    <source>
        <dbReference type="PROSITE-ProRule" id="PRU00169"/>
    </source>
</evidence>
<dbReference type="InterPro" id="IPR011006">
    <property type="entry name" value="CheY-like_superfamily"/>
</dbReference>
<organism evidence="3 4">
    <name type="scientific">Cecembia rubra</name>
    <dbReference type="NCBI Taxonomy" id="1485585"/>
    <lineage>
        <taxon>Bacteria</taxon>
        <taxon>Pseudomonadati</taxon>
        <taxon>Bacteroidota</taxon>
        <taxon>Cytophagia</taxon>
        <taxon>Cytophagales</taxon>
        <taxon>Cyclobacteriaceae</taxon>
        <taxon>Cecembia</taxon>
    </lineage>
</organism>
<dbReference type="AlphaFoldDB" id="A0A2P8E4F0"/>
<proteinExistence type="predicted"/>
<keyword evidence="4" id="KW-1185">Reference proteome</keyword>
<evidence type="ECO:0000313" key="4">
    <source>
        <dbReference type="Proteomes" id="UP000240708"/>
    </source>
</evidence>
<dbReference type="GO" id="GO:0000160">
    <property type="term" value="P:phosphorelay signal transduction system"/>
    <property type="evidence" value="ECO:0007669"/>
    <property type="project" value="InterPro"/>
</dbReference>
<accession>A0A2P8E4F0</accession>
<dbReference type="SUPFAM" id="SSF52172">
    <property type="entry name" value="CheY-like"/>
    <property type="match status" value="1"/>
</dbReference>
<dbReference type="InterPro" id="IPR001789">
    <property type="entry name" value="Sig_transdc_resp-reg_receiver"/>
</dbReference>
<dbReference type="Proteomes" id="UP000240708">
    <property type="component" value="Unassembled WGS sequence"/>
</dbReference>
<dbReference type="Gene3D" id="3.40.50.2300">
    <property type="match status" value="1"/>
</dbReference>
<feature type="domain" description="Response regulatory" evidence="2">
    <location>
        <begin position="1"/>
        <end position="64"/>
    </location>
</feature>
<evidence type="ECO:0000259" key="2">
    <source>
        <dbReference type="PROSITE" id="PS50110"/>
    </source>
</evidence>
<evidence type="ECO:0000313" key="3">
    <source>
        <dbReference type="EMBL" id="PSL04346.1"/>
    </source>
</evidence>
<protein>
    <submittedName>
        <fullName evidence="3">Response regulator receiver domain-containing protein</fullName>
    </submittedName>
</protein>
<dbReference type="RefSeq" id="WP_245889525.1">
    <property type="nucleotide sequence ID" value="NZ_PYGF01000005.1"/>
</dbReference>